<dbReference type="InterPro" id="IPR050320">
    <property type="entry name" value="N5-glutamine_MTase"/>
</dbReference>
<proteinExistence type="inferred from homology"/>
<evidence type="ECO:0000256" key="3">
    <source>
        <dbReference type="ARBA" id="ARBA00022691"/>
    </source>
</evidence>
<evidence type="ECO:0000313" key="8">
    <source>
        <dbReference type="EMBL" id="MFC6705804.1"/>
    </source>
</evidence>
<organism evidence="8 9">
    <name type="scientific">Flexivirga alba</name>
    <dbReference type="NCBI Taxonomy" id="702742"/>
    <lineage>
        <taxon>Bacteria</taxon>
        <taxon>Bacillati</taxon>
        <taxon>Actinomycetota</taxon>
        <taxon>Actinomycetes</taxon>
        <taxon>Micrococcales</taxon>
        <taxon>Dermacoccaceae</taxon>
        <taxon>Flexivirga</taxon>
    </lineage>
</organism>
<dbReference type="Pfam" id="PF17827">
    <property type="entry name" value="PrmC_N"/>
    <property type="match status" value="1"/>
</dbReference>
<feature type="domain" description="Methyltransferase small" evidence="6">
    <location>
        <begin position="109"/>
        <end position="197"/>
    </location>
</feature>
<accession>A0ABW2AFX5</accession>
<gene>
    <name evidence="5 8" type="primary">prmC</name>
    <name evidence="8" type="ORF">ACFQDH_11140</name>
</gene>
<dbReference type="RefSeq" id="WP_382401271.1">
    <property type="nucleotide sequence ID" value="NZ_JBHSWH010000001.1"/>
</dbReference>
<dbReference type="PANTHER" id="PTHR18895:SF74">
    <property type="entry name" value="MTRF1L RELEASE FACTOR GLUTAMINE METHYLTRANSFERASE"/>
    <property type="match status" value="1"/>
</dbReference>
<comment type="caution">
    <text evidence="5">Lacks conserved residue(s) required for the propagation of feature annotation.</text>
</comment>
<feature type="binding site" evidence="5">
    <location>
        <begin position="194"/>
        <end position="197"/>
    </location>
    <ligand>
        <name>substrate</name>
    </ligand>
</feature>
<reference evidence="9" key="1">
    <citation type="journal article" date="2019" name="Int. J. Syst. Evol. Microbiol.">
        <title>The Global Catalogue of Microorganisms (GCM) 10K type strain sequencing project: providing services to taxonomists for standard genome sequencing and annotation.</title>
        <authorList>
            <consortium name="The Broad Institute Genomics Platform"/>
            <consortium name="The Broad Institute Genome Sequencing Center for Infectious Disease"/>
            <person name="Wu L."/>
            <person name="Ma J."/>
        </authorList>
    </citation>
    <scope>NUCLEOTIDE SEQUENCE [LARGE SCALE GENOMIC DNA]</scope>
    <source>
        <strain evidence="9">CCUG 58127</strain>
    </source>
</reference>
<dbReference type="SUPFAM" id="SSF53335">
    <property type="entry name" value="S-adenosyl-L-methionine-dependent methyltransferases"/>
    <property type="match status" value="1"/>
</dbReference>
<comment type="function">
    <text evidence="5">Methylates the class 1 translation termination release factors RF1/PrfA and RF2/PrfB on the glutamine residue of the universally conserved GGQ motif.</text>
</comment>
<feature type="binding site" evidence="5">
    <location>
        <position position="150"/>
    </location>
    <ligand>
        <name>S-adenosyl-L-methionine</name>
        <dbReference type="ChEBI" id="CHEBI:59789"/>
    </ligand>
</feature>
<dbReference type="InterPro" id="IPR002052">
    <property type="entry name" value="DNA_methylase_N6_adenine_CS"/>
</dbReference>
<dbReference type="NCBIfam" id="TIGR00536">
    <property type="entry name" value="hemK_fam"/>
    <property type="match status" value="1"/>
</dbReference>
<evidence type="ECO:0000256" key="5">
    <source>
        <dbReference type="HAMAP-Rule" id="MF_02126"/>
    </source>
</evidence>
<dbReference type="Gene3D" id="1.10.8.10">
    <property type="entry name" value="DNA helicase RuvA subunit, C-terminal domain"/>
    <property type="match status" value="1"/>
</dbReference>
<name>A0ABW2AFX5_9MICO</name>
<dbReference type="PROSITE" id="PS00092">
    <property type="entry name" value="N6_MTASE"/>
    <property type="match status" value="1"/>
</dbReference>
<dbReference type="CDD" id="cd02440">
    <property type="entry name" value="AdoMet_MTases"/>
    <property type="match status" value="1"/>
</dbReference>
<dbReference type="PANTHER" id="PTHR18895">
    <property type="entry name" value="HEMK METHYLTRANSFERASE"/>
    <property type="match status" value="1"/>
</dbReference>
<comment type="caution">
    <text evidence="8">The sequence shown here is derived from an EMBL/GenBank/DDBJ whole genome shotgun (WGS) entry which is preliminary data.</text>
</comment>
<comment type="catalytic activity">
    <reaction evidence="4 5">
        <text>L-glutaminyl-[peptide chain release factor] + S-adenosyl-L-methionine = N(5)-methyl-L-glutaminyl-[peptide chain release factor] + S-adenosyl-L-homocysteine + H(+)</text>
        <dbReference type="Rhea" id="RHEA:42896"/>
        <dbReference type="Rhea" id="RHEA-COMP:10271"/>
        <dbReference type="Rhea" id="RHEA-COMP:10272"/>
        <dbReference type="ChEBI" id="CHEBI:15378"/>
        <dbReference type="ChEBI" id="CHEBI:30011"/>
        <dbReference type="ChEBI" id="CHEBI:57856"/>
        <dbReference type="ChEBI" id="CHEBI:59789"/>
        <dbReference type="ChEBI" id="CHEBI:61891"/>
        <dbReference type="EC" id="2.1.1.297"/>
    </reaction>
</comment>
<dbReference type="Pfam" id="PF05175">
    <property type="entry name" value="MTS"/>
    <property type="match status" value="1"/>
</dbReference>
<dbReference type="InterPro" id="IPR004556">
    <property type="entry name" value="HemK-like"/>
</dbReference>
<dbReference type="InterPro" id="IPR019874">
    <property type="entry name" value="RF_methyltr_PrmC"/>
</dbReference>
<feature type="domain" description="Release factor glutamine methyltransferase N-terminal" evidence="7">
    <location>
        <begin position="11"/>
        <end position="82"/>
    </location>
</feature>
<evidence type="ECO:0000259" key="7">
    <source>
        <dbReference type="Pfam" id="PF17827"/>
    </source>
</evidence>
<dbReference type="EC" id="2.1.1.297" evidence="5"/>
<feature type="binding site" evidence="5">
    <location>
        <position position="194"/>
    </location>
    <ligand>
        <name>S-adenosyl-L-methionine</name>
        <dbReference type="ChEBI" id="CHEBI:59789"/>
    </ligand>
</feature>
<dbReference type="Proteomes" id="UP001596298">
    <property type="component" value="Unassembled WGS sequence"/>
</dbReference>
<dbReference type="Gene3D" id="3.40.50.150">
    <property type="entry name" value="Vaccinia Virus protein VP39"/>
    <property type="match status" value="1"/>
</dbReference>
<sequence>MSVPAAGVRALLASATERLATAGVPSAGTDAQLLLAHAWGVSVGELQRRQLLGEAPSAEVEGRFTDLVDERMTRVPLQHLIGSAPFRGIELHVGPGVFIPRPETELLVDLVLAELGGRPGAQVVDLCTGSGAIALALKHESPSLSVTAVELDPLAHAWAARNAQLLGLDVEILQGPAESALPGREGRLDVVVSNPPYIPVGMVPIDPEVRDHDPEVALYGGSDDGLRIPLAVARRAHDLLRPGGLLVMEHADSQGDSLPNALTRAGWSDVADHQDLAGRPRAVTATKLIE</sequence>
<dbReference type="GO" id="GO:0102559">
    <property type="term" value="F:peptide chain release factor N(5)-glutamine methyltransferase activity"/>
    <property type="evidence" value="ECO:0007669"/>
    <property type="project" value="UniProtKB-EC"/>
</dbReference>
<dbReference type="EMBL" id="JBHSWH010000001">
    <property type="protein sequence ID" value="MFC6705804.1"/>
    <property type="molecule type" value="Genomic_DNA"/>
</dbReference>
<dbReference type="NCBIfam" id="TIGR03534">
    <property type="entry name" value="RF_mod_PrmC"/>
    <property type="match status" value="1"/>
</dbReference>
<dbReference type="InterPro" id="IPR029063">
    <property type="entry name" value="SAM-dependent_MTases_sf"/>
</dbReference>
<evidence type="ECO:0000259" key="6">
    <source>
        <dbReference type="Pfam" id="PF05175"/>
    </source>
</evidence>
<evidence type="ECO:0000256" key="4">
    <source>
        <dbReference type="ARBA" id="ARBA00048391"/>
    </source>
</evidence>
<keyword evidence="9" id="KW-1185">Reference proteome</keyword>
<comment type="similarity">
    <text evidence="5">Belongs to the protein N5-glutamine methyltransferase family. PrmC subfamily.</text>
</comment>
<keyword evidence="2 5" id="KW-0808">Transferase</keyword>
<dbReference type="HAMAP" id="MF_02126">
    <property type="entry name" value="RF_methyltr_PrmC"/>
    <property type="match status" value="1"/>
</dbReference>
<protein>
    <recommendedName>
        <fullName evidence="5">Release factor glutamine methyltransferase</fullName>
        <shortName evidence="5">RF MTase</shortName>
        <ecNumber evidence="5">2.1.1.297</ecNumber>
    </recommendedName>
    <alternativeName>
        <fullName evidence="5">N5-glutamine methyltransferase PrmC</fullName>
    </alternativeName>
    <alternativeName>
        <fullName evidence="5">Protein-(glutamine-N5) MTase PrmC</fullName>
    </alternativeName>
    <alternativeName>
        <fullName evidence="5">Protein-glutamine N-methyltransferase PrmC</fullName>
    </alternativeName>
</protein>
<dbReference type="InterPro" id="IPR007848">
    <property type="entry name" value="Small_mtfrase_dom"/>
</dbReference>
<evidence type="ECO:0000256" key="2">
    <source>
        <dbReference type="ARBA" id="ARBA00022679"/>
    </source>
</evidence>
<keyword evidence="1 5" id="KW-0489">Methyltransferase</keyword>
<evidence type="ECO:0000313" key="9">
    <source>
        <dbReference type="Proteomes" id="UP001596298"/>
    </source>
</evidence>
<dbReference type="GO" id="GO:0032259">
    <property type="term" value="P:methylation"/>
    <property type="evidence" value="ECO:0007669"/>
    <property type="project" value="UniProtKB-KW"/>
</dbReference>
<evidence type="ECO:0000256" key="1">
    <source>
        <dbReference type="ARBA" id="ARBA00022603"/>
    </source>
</evidence>
<dbReference type="InterPro" id="IPR040758">
    <property type="entry name" value="PrmC_N"/>
</dbReference>
<keyword evidence="3 5" id="KW-0949">S-adenosyl-L-methionine</keyword>